<protein>
    <submittedName>
        <fullName evidence="1">Uncharacterized protein</fullName>
    </submittedName>
</protein>
<sequence length="341" mass="38870">MKLTIDEKLEKFATSIQQRLDGCPALLIGSGGSIPYGLPSMKDLATEIVNQLETKYQEEDSWKAFVAELNNTNNLELALDNIMLKDEIHTSIIATVWSCISKKDREAFLDFIRHGKYPALTMIIKKFIQRAGVTNIITTNYDRLVEYSIDFAQGAVETGFSGNYIKNFGNIQSTFVKRTVNLYKVHGSVDWFKHKSNQNILATQFLDYADFSDIYLPMIVTPGNGKYKETHKDPFRTVIAEADKALRSSTSYLCIGYGFNDEHIQPIIIDENRNKNKPLVIVTKELTPKIKDLFIQADNSNCLIISELSGGGTIVHYSKSETEAFPEDYWRLDLFYRLWLE</sequence>
<dbReference type="InterPro" id="IPR029035">
    <property type="entry name" value="DHS-like_NAD/FAD-binding_dom"/>
</dbReference>
<evidence type="ECO:0000313" key="1">
    <source>
        <dbReference type="EMBL" id="TEB05592.1"/>
    </source>
</evidence>
<keyword evidence="2" id="KW-1185">Reference proteome</keyword>
<dbReference type="RefSeq" id="WP_190240590.1">
    <property type="nucleotide sequence ID" value="NZ_QFGA01000002.1"/>
</dbReference>
<evidence type="ECO:0000313" key="2">
    <source>
        <dbReference type="Proteomes" id="UP000298324"/>
    </source>
</evidence>
<dbReference type="Proteomes" id="UP000298324">
    <property type="component" value="Unassembled WGS sequence"/>
</dbReference>
<name>A0A4Y7R9Y6_9FIRM</name>
<dbReference type="AlphaFoldDB" id="A0A4Y7R9Y6"/>
<comment type="caution">
    <text evidence="1">The sequence shown here is derived from an EMBL/GenBank/DDBJ whole genome shotgun (WGS) entry which is preliminary data.</text>
</comment>
<dbReference type="Gene3D" id="3.40.50.1220">
    <property type="entry name" value="TPP-binding domain"/>
    <property type="match status" value="1"/>
</dbReference>
<accession>A0A4Y7R9Y6</accession>
<organism evidence="1 2">
    <name type="scientific">Pelotomaculum schinkii</name>
    <dbReference type="NCBI Taxonomy" id="78350"/>
    <lineage>
        <taxon>Bacteria</taxon>
        <taxon>Bacillati</taxon>
        <taxon>Bacillota</taxon>
        <taxon>Clostridia</taxon>
        <taxon>Eubacteriales</taxon>
        <taxon>Desulfotomaculaceae</taxon>
        <taxon>Pelotomaculum</taxon>
    </lineage>
</organism>
<dbReference type="SUPFAM" id="SSF52467">
    <property type="entry name" value="DHS-like NAD/FAD-binding domain"/>
    <property type="match status" value="1"/>
</dbReference>
<reference evidence="1 2" key="1">
    <citation type="journal article" date="2018" name="Environ. Microbiol.">
        <title>Novel energy conservation strategies and behaviour of Pelotomaculum schinkii driving syntrophic propionate catabolism.</title>
        <authorList>
            <person name="Hidalgo-Ahumada C.A.P."/>
            <person name="Nobu M.K."/>
            <person name="Narihiro T."/>
            <person name="Tamaki H."/>
            <person name="Liu W.T."/>
            <person name="Kamagata Y."/>
            <person name="Stams A.J.M."/>
            <person name="Imachi H."/>
            <person name="Sousa D.Z."/>
        </authorList>
    </citation>
    <scope>NUCLEOTIDE SEQUENCE [LARGE SCALE GENOMIC DNA]</scope>
    <source>
        <strain evidence="1 2">HH</strain>
    </source>
</reference>
<proteinExistence type="predicted"/>
<dbReference type="Pfam" id="PF13289">
    <property type="entry name" value="SIR2_2"/>
    <property type="match status" value="1"/>
</dbReference>
<dbReference type="EMBL" id="QFGA01000002">
    <property type="protein sequence ID" value="TEB05592.1"/>
    <property type="molecule type" value="Genomic_DNA"/>
</dbReference>
<gene>
    <name evidence="1" type="ORF">Psch_02633</name>
</gene>